<keyword evidence="2" id="KW-0119">Carbohydrate metabolism</keyword>
<dbReference type="CDD" id="cd10795">
    <property type="entry name" value="GH57N_MJA1_like"/>
    <property type="match status" value="1"/>
</dbReference>
<dbReference type="PANTHER" id="PTHR36306:SF1">
    <property type="entry name" value="ALPHA-AMYLASE-RELATED"/>
    <property type="match status" value="1"/>
</dbReference>
<dbReference type="PANTHER" id="PTHR36306">
    <property type="entry name" value="ALPHA-AMYLASE-RELATED-RELATED"/>
    <property type="match status" value="1"/>
</dbReference>
<dbReference type="KEGG" id="sacd:HS1genome_0227"/>
<comment type="similarity">
    <text evidence="1">Belongs to the glycosyl hydrolase 57 family.</text>
</comment>
<dbReference type="EMBL" id="AP018553">
    <property type="protein sequence ID" value="BBD71838.1"/>
    <property type="molecule type" value="Genomic_DNA"/>
</dbReference>
<sequence>MKHVAIGFEVHQPFRVRRDYFWNPRYRGDLVERFFDETRNRDIFERVKRNCYVPATKIILEEIDRAEEEGVDLKFFFSLSGTLLEQVERWGSDFLELLRELRYTKKVEFLGQTYYHSITGTWEDKTEFREQVKQHIALMKDLLDYSPSIFENTELLTDRSIAKEVEGLGFRGIVLEGKESTLKGRSPNRPYKLKGGNISLLFRNYRLSDDVAFRFSNKSWDQYPLTAEKFAGWISQSEGYYALIFVDYETFGEHHSRQTGILDFLRWLPRELERRAVETVVPSDVVNESIEEMDLDSLSSWADVRKDESGWLGNQMQRAYDELVLRSELPSKELGGEFLRTWRYFTTSDNYYYMYVGEGGPAEVHSYFNAYDSPVEAFINEFYALSRLLEEELKSLNIDREPFFFYKGNRKFNVAWNEKQVEEILHRDQSLRDHQRFVKEWLQ</sequence>
<proteinExistence type="inferred from homology"/>
<reference evidence="4" key="3">
    <citation type="journal article" date="2019" name="BMC Res. Notes">
        <title>Complete genome sequence of the Sulfodiicoccus acidiphilus strain HS-1T, the first crenarchaeon that lacks polB3, isolated from an acidic hot spring in Ohwaku-dani, Hakone, Japan.</title>
        <authorList>
            <person name="Sakai H.D."/>
            <person name="Kurosawa N."/>
        </authorList>
    </citation>
    <scope>NUCLEOTIDE SEQUENCE</scope>
    <source>
        <strain evidence="4">HS-1</strain>
    </source>
</reference>
<dbReference type="InterPro" id="IPR052046">
    <property type="entry name" value="GH57_Enzymes"/>
</dbReference>
<organism evidence="4 6">
    <name type="scientific">Sulfodiicoccus acidiphilus</name>
    <dbReference type="NCBI Taxonomy" id="1670455"/>
    <lineage>
        <taxon>Archaea</taxon>
        <taxon>Thermoproteota</taxon>
        <taxon>Thermoprotei</taxon>
        <taxon>Sulfolobales</taxon>
        <taxon>Sulfolobaceae</taxon>
        <taxon>Sulfodiicoccus</taxon>
    </lineage>
</organism>
<dbReference type="GO" id="GO:0003824">
    <property type="term" value="F:catalytic activity"/>
    <property type="evidence" value="ECO:0007669"/>
    <property type="project" value="InterPro"/>
</dbReference>
<dbReference type="Gene3D" id="3.20.110.20">
    <property type="match status" value="1"/>
</dbReference>
<evidence type="ECO:0000313" key="6">
    <source>
        <dbReference type="Proteomes" id="UP000276741"/>
    </source>
</evidence>
<name>A0A348B0Y6_9CREN</name>
<keyword evidence="6" id="KW-1185">Reference proteome</keyword>
<dbReference type="EMBL" id="BMQS01000022">
    <property type="protein sequence ID" value="GGU02378.1"/>
    <property type="molecule type" value="Genomic_DNA"/>
</dbReference>
<dbReference type="GeneID" id="38665722"/>
<dbReference type="GO" id="GO:0005975">
    <property type="term" value="P:carbohydrate metabolic process"/>
    <property type="evidence" value="ECO:0007669"/>
    <property type="project" value="InterPro"/>
</dbReference>
<gene>
    <name evidence="5" type="ORF">GCM10007116_19280</name>
    <name evidence="4" type="ORF">HS1genome_0227</name>
</gene>
<reference evidence="5" key="1">
    <citation type="journal article" date="2014" name="Int. J. Syst. Evol. Microbiol.">
        <title>Complete genome sequence of Corynebacterium casei LMG S-19264T (=DSM 44701T), isolated from a smear-ripened cheese.</title>
        <authorList>
            <consortium name="US DOE Joint Genome Institute (JGI-PGF)"/>
            <person name="Walter F."/>
            <person name="Albersmeier A."/>
            <person name="Kalinowski J."/>
            <person name="Ruckert C."/>
        </authorList>
    </citation>
    <scope>NUCLEOTIDE SEQUENCE</scope>
    <source>
        <strain evidence="5">JCM 31740</strain>
    </source>
</reference>
<evidence type="ECO:0000256" key="1">
    <source>
        <dbReference type="ARBA" id="ARBA00006821"/>
    </source>
</evidence>
<dbReference type="AlphaFoldDB" id="A0A348B0Y6"/>
<accession>A0A348B0Y6</accession>
<reference evidence="5" key="4">
    <citation type="submission" date="2020-09" db="EMBL/GenBank/DDBJ databases">
        <authorList>
            <person name="Sun Q."/>
            <person name="Ohkuma M."/>
        </authorList>
    </citation>
    <scope>NUCLEOTIDE SEQUENCE</scope>
    <source>
        <strain evidence="5">JCM 31740</strain>
    </source>
</reference>
<evidence type="ECO:0000259" key="3">
    <source>
        <dbReference type="Pfam" id="PF03065"/>
    </source>
</evidence>
<protein>
    <submittedName>
        <fullName evidence="4">Alpha-amylase</fullName>
    </submittedName>
</protein>
<dbReference type="Pfam" id="PF03065">
    <property type="entry name" value="Glyco_hydro_57"/>
    <property type="match status" value="1"/>
</dbReference>
<feature type="domain" description="Glycoside hydrolase family 57 N-terminal" evidence="3">
    <location>
        <begin position="5"/>
        <end position="289"/>
    </location>
</feature>
<dbReference type="OrthoDB" id="64936at2157"/>
<dbReference type="SUPFAM" id="SSF88713">
    <property type="entry name" value="Glycoside hydrolase/deacetylase"/>
    <property type="match status" value="1"/>
</dbReference>
<evidence type="ECO:0000256" key="2">
    <source>
        <dbReference type="ARBA" id="ARBA00023277"/>
    </source>
</evidence>
<dbReference type="InterPro" id="IPR004300">
    <property type="entry name" value="Glyco_hydro_57_N"/>
</dbReference>
<evidence type="ECO:0000313" key="5">
    <source>
        <dbReference type="EMBL" id="GGU02378.1"/>
    </source>
</evidence>
<dbReference type="Proteomes" id="UP000616143">
    <property type="component" value="Unassembled WGS sequence"/>
</dbReference>
<dbReference type="Proteomes" id="UP000276741">
    <property type="component" value="Chromosome"/>
</dbReference>
<evidence type="ECO:0000313" key="4">
    <source>
        <dbReference type="EMBL" id="BBD71838.1"/>
    </source>
</evidence>
<reference evidence="6" key="2">
    <citation type="submission" date="2018-04" db="EMBL/GenBank/DDBJ databases">
        <title>Complete genome sequence of Sulfodiicoccus acidiphilus strain HS-1.</title>
        <authorList>
            <person name="Sakai H.D."/>
            <person name="Kurosawa N."/>
        </authorList>
    </citation>
    <scope>NUCLEOTIDE SEQUENCE [LARGE SCALE GENOMIC DNA]</scope>
    <source>
        <strain evidence="6">HS-1</strain>
    </source>
</reference>
<dbReference type="RefSeq" id="WP_126449151.1">
    <property type="nucleotide sequence ID" value="NZ_AP018553.1"/>
</dbReference>
<dbReference type="InterPro" id="IPR011330">
    <property type="entry name" value="Glyco_hydro/deAcase_b/a-brl"/>
</dbReference>